<comment type="subcellular location">
    <subcellularLocation>
        <location evidence="2 17 18">Cytoplasm</location>
    </subcellularLocation>
</comment>
<keyword evidence="22" id="KW-1185">Reference proteome</keyword>
<dbReference type="InterPro" id="IPR005762">
    <property type="entry name" value="MurD"/>
</dbReference>
<dbReference type="GO" id="GO:0008764">
    <property type="term" value="F:UDP-N-acetylmuramoylalanine-D-glutamate ligase activity"/>
    <property type="evidence" value="ECO:0007669"/>
    <property type="project" value="UniProtKB-EC"/>
</dbReference>
<dbReference type="InterPro" id="IPR036565">
    <property type="entry name" value="Mur-like_cat_sf"/>
</dbReference>
<keyword evidence="10 17" id="KW-0067">ATP-binding</keyword>
<sequence>MNHPETYRGREVVILGLARSGVAVAKLFHGHGAAVTVNDKKERSLCPEAGELEALGISVVCGSHPDTLIHPGVALVVKNPGIPYTIPPVQDALRLGIEIVTEVEVAGYICKAPIIGITGSNGKTTTTTWVGRMLDEAELYPIIAGNIGRALCEAAVEATEANRMVVELSSFQLKGTSGFRPAIACLLNICETHLDYHGTMEDYAESKAKLFANQGPGDIAVLNWDDAFCRSLAPGIKARLVLFSMKERLPAGVMLEPPLASEDEALTDEHRIVYRDGSGRETFVIEANQLGIPGKHNAANALAAVAIALSAGADLEAIVRALRDFRGVEHRLEHVLDRDGVVFYNNSKATNSLATITALRSFERPVVLIAGGQDRKSEFADLLPYLRRNVKAVVSLGETRHQFAALAGQAGISAVKTVDTGNSAADTLDAAVRAANAFAEAGDVVLLSPACASWDMFESYEIRGRMFKESVHKL</sequence>
<dbReference type="Pfam" id="PF08245">
    <property type="entry name" value="Mur_ligase_M"/>
    <property type="match status" value="1"/>
</dbReference>
<evidence type="ECO:0000256" key="10">
    <source>
        <dbReference type="ARBA" id="ARBA00022840"/>
    </source>
</evidence>
<evidence type="ECO:0000313" key="22">
    <source>
        <dbReference type="Proteomes" id="UP001589619"/>
    </source>
</evidence>
<dbReference type="Pfam" id="PF02875">
    <property type="entry name" value="Mur_ligase_C"/>
    <property type="match status" value="1"/>
</dbReference>
<dbReference type="HAMAP" id="MF_00639">
    <property type="entry name" value="MurD"/>
    <property type="match status" value="1"/>
</dbReference>
<proteinExistence type="inferred from homology"/>
<evidence type="ECO:0000256" key="16">
    <source>
        <dbReference type="ARBA" id="ARBA00047632"/>
    </source>
</evidence>
<evidence type="ECO:0000256" key="4">
    <source>
        <dbReference type="ARBA" id="ARBA00010416"/>
    </source>
</evidence>
<feature type="domain" description="Mur ligase central" evidence="20">
    <location>
        <begin position="117"/>
        <end position="308"/>
    </location>
</feature>
<dbReference type="Pfam" id="PF21799">
    <property type="entry name" value="MurD-like_N"/>
    <property type="match status" value="1"/>
</dbReference>
<dbReference type="Gene3D" id="3.40.50.720">
    <property type="entry name" value="NAD(P)-binding Rossmann-like Domain"/>
    <property type="match status" value="1"/>
</dbReference>
<comment type="pathway">
    <text evidence="3 17 18">Cell wall biogenesis; peptidoglycan biosynthesis.</text>
</comment>
<keyword evidence="7 17" id="KW-0963">Cytoplasm</keyword>
<evidence type="ECO:0000256" key="17">
    <source>
        <dbReference type="HAMAP-Rule" id="MF_00639"/>
    </source>
</evidence>
<keyword evidence="13 17" id="KW-0961">Cell wall biogenesis/degradation</keyword>
<dbReference type="SUPFAM" id="SSF51984">
    <property type="entry name" value="MurCD N-terminal domain"/>
    <property type="match status" value="1"/>
</dbReference>
<comment type="caution">
    <text evidence="21">The sequence shown here is derived from an EMBL/GenBank/DDBJ whole genome shotgun (WGS) entry which is preliminary data.</text>
</comment>
<dbReference type="SUPFAM" id="SSF53623">
    <property type="entry name" value="MurD-like peptide ligases, catalytic domain"/>
    <property type="match status" value="1"/>
</dbReference>
<dbReference type="EMBL" id="JBHMAG010000003">
    <property type="protein sequence ID" value="MFB9750475.1"/>
    <property type="molecule type" value="Genomic_DNA"/>
</dbReference>
<keyword evidence="17 18" id="KW-0132">Cell division</keyword>
<comment type="catalytic activity">
    <reaction evidence="16 17 18">
        <text>UDP-N-acetyl-alpha-D-muramoyl-L-alanine + D-glutamate + ATP = UDP-N-acetyl-alpha-D-muramoyl-L-alanyl-D-glutamate + ADP + phosphate + H(+)</text>
        <dbReference type="Rhea" id="RHEA:16429"/>
        <dbReference type="ChEBI" id="CHEBI:15378"/>
        <dbReference type="ChEBI" id="CHEBI:29986"/>
        <dbReference type="ChEBI" id="CHEBI:30616"/>
        <dbReference type="ChEBI" id="CHEBI:43474"/>
        <dbReference type="ChEBI" id="CHEBI:83898"/>
        <dbReference type="ChEBI" id="CHEBI:83900"/>
        <dbReference type="ChEBI" id="CHEBI:456216"/>
        <dbReference type="EC" id="6.3.2.9"/>
    </reaction>
</comment>
<evidence type="ECO:0000256" key="18">
    <source>
        <dbReference type="RuleBase" id="RU003664"/>
    </source>
</evidence>
<dbReference type="RefSeq" id="WP_344907069.1">
    <property type="nucleotide sequence ID" value="NZ_BAAAYO010000005.1"/>
</dbReference>
<name>A0ABV5VQC7_9BACL</name>
<protein>
    <recommendedName>
        <fullName evidence="6 17">UDP-N-acetylmuramoylalanine--D-glutamate ligase</fullName>
        <ecNumber evidence="5 17">6.3.2.9</ecNumber>
    </recommendedName>
    <alternativeName>
        <fullName evidence="15 17">D-glutamic acid-adding enzyme</fullName>
    </alternativeName>
    <alternativeName>
        <fullName evidence="14 17">UDP-N-acetylmuramoyl-L-alanyl-D-glutamate synthetase</fullName>
    </alternativeName>
</protein>
<evidence type="ECO:0000313" key="21">
    <source>
        <dbReference type="EMBL" id="MFB9750475.1"/>
    </source>
</evidence>
<dbReference type="NCBIfam" id="TIGR01087">
    <property type="entry name" value="murD"/>
    <property type="match status" value="1"/>
</dbReference>
<comment type="function">
    <text evidence="1 17 18">Cell wall formation. Catalyzes the addition of glutamate to the nucleotide precursor UDP-N-acetylmuramoyl-L-alanine (UMA).</text>
</comment>
<organism evidence="21 22">
    <name type="scientific">Paenibacillus hodogayensis</name>
    <dbReference type="NCBI Taxonomy" id="279208"/>
    <lineage>
        <taxon>Bacteria</taxon>
        <taxon>Bacillati</taxon>
        <taxon>Bacillota</taxon>
        <taxon>Bacilli</taxon>
        <taxon>Bacillales</taxon>
        <taxon>Paenibacillaceae</taxon>
        <taxon>Paenibacillus</taxon>
    </lineage>
</organism>
<evidence type="ECO:0000256" key="6">
    <source>
        <dbReference type="ARBA" id="ARBA00015655"/>
    </source>
</evidence>
<dbReference type="Proteomes" id="UP001589619">
    <property type="component" value="Unassembled WGS sequence"/>
</dbReference>
<dbReference type="Gene3D" id="3.90.190.20">
    <property type="entry name" value="Mur ligase, C-terminal domain"/>
    <property type="match status" value="1"/>
</dbReference>
<accession>A0ABV5VQC7</accession>
<dbReference type="PANTHER" id="PTHR43692:SF1">
    <property type="entry name" value="UDP-N-ACETYLMURAMOYLALANINE--D-GLUTAMATE LIGASE"/>
    <property type="match status" value="1"/>
</dbReference>
<feature type="domain" description="Mur ligase C-terminal" evidence="19">
    <location>
        <begin position="330"/>
        <end position="451"/>
    </location>
</feature>
<evidence type="ECO:0000256" key="12">
    <source>
        <dbReference type="ARBA" id="ARBA00022984"/>
    </source>
</evidence>
<gene>
    <name evidence="17 21" type="primary">murD</name>
    <name evidence="21" type="ORF">ACFFNY_02730</name>
</gene>
<evidence type="ECO:0000256" key="7">
    <source>
        <dbReference type="ARBA" id="ARBA00022490"/>
    </source>
</evidence>
<keyword evidence="12 17" id="KW-0573">Peptidoglycan synthesis</keyword>
<dbReference type="InterPro" id="IPR013221">
    <property type="entry name" value="Mur_ligase_cen"/>
</dbReference>
<evidence type="ECO:0000256" key="2">
    <source>
        <dbReference type="ARBA" id="ARBA00004496"/>
    </source>
</evidence>
<keyword evidence="17 18" id="KW-0131">Cell cycle</keyword>
<evidence type="ECO:0000256" key="1">
    <source>
        <dbReference type="ARBA" id="ARBA00002734"/>
    </source>
</evidence>
<feature type="binding site" evidence="17">
    <location>
        <begin position="119"/>
        <end position="125"/>
    </location>
    <ligand>
        <name>ATP</name>
        <dbReference type="ChEBI" id="CHEBI:30616"/>
    </ligand>
</feature>
<evidence type="ECO:0000259" key="19">
    <source>
        <dbReference type="Pfam" id="PF02875"/>
    </source>
</evidence>
<evidence type="ECO:0000256" key="14">
    <source>
        <dbReference type="ARBA" id="ARBA00030398"/>
    </source>
</evidence>
<evidence type="ECO:0000256" key="5">
    <source>
        <dbReference type="ARBA" id="ARBA00012212"/>
    </source>
</evidence>
<dbReference type="SUPFAM" id="SSF53244">
    <property type="entry name" value="MurD-like peptide ligases, peptide-binding domain"/>
    <property type="match status" value="1"/>
</dbReference>
<dbReference type="InterPro" id="IPR004101">
    <property type="entry name" value="Mur_ligase_C"/>
</dbReference>
<evidence type="ECO:0000256" key="3">
    <source>
        <dbReference type="ARBA" id="ARBA00004752"/>
    </source>
</evidence>
<evidence type="ECO:0000256" key="8">
    <source>
        <dbReference type="ARBA" id="ARBA00022598"/>
    </source>
</evidence>
<dbReference type="InterPro" id="IPR036615">
    <property type="entry name" value="Mur_ligase_C_dom_sf"/>
</dbReference>
<evidence type="ECO:0000256" key="11">
    <source>
        <dbReference type="ARBA" id="ARBA00022960"/>
    </source>
</evidence>
<comment type="similarity">
    <text evidence="4 17">Belongs to the MurCDEF family.</text>
</comment>
<dbReference type="Gene3D" id="3.40.1190.10">
    <property type="entry name" value="Mur-like, catalytic domain"/>
    <property type="match status" value="1"/>
</dbReference>
<keyword evidence="8 17" id="KW-0436">Ligase</keyword>
<evidence type="ECO:0000256" key="15">
    <source>
        <dbReference type="ARBA" id="ARBA00032324"/>
    </source>
</evidence>
<evidence type="ECO:0000259" key="20">
    <source>
        <dbReference type="Pfam" id="PF08245"/>
    </source>
</evidence>
<evidence type="ECO:0000256" key="9">
    <source>
        <dbReference type="ARBA" id="ARBA00022741"/>
    </source>
</evidence>
<keyword evidence="11 17" id="KW-0133">Cell shape</keyword>
<dbReference type="PANTHER" id="PTHR43692">
    <property type="entry name" value="UDP-N-ACETYLMURAMOYLALANINE--D-GLUTAMATE LIGASE"/>
    <property type="match status" value="1"/>
</dbReference>
<evidence type="ECO:0000256" key="13">
    <source>
        <dbReference type="ARBA" id="ARBA00023316"/>
    </source>
</evidence>
<reference evidence="21 22" key="1">
    <citation type="submission" date="2024-09" db="EMBL/GenBank/DDBJ databases">
        <authorList>
            <person name="Sun Q."/>
            <person name="Mori K."/>
        </authorList>
    </citation>
    <scope>NUCLEOTIDE SEQUENCE [LARGE SCALE GENOMIC DNA]</scope>
    <source>
        <strain evidence="21 22">JCM 12520</strain>
    </source>
</reference>
<keyword evidence="9 17" id="KW-0547">Nucleotide-binding</keyword>
<dbReference type="EC" id="6.3.2.9" evidence="5 17"/>